<feature type="signal peptide" evidence="8">
    <location>
        <begin position="1"/>
        <end position="28"/>
    </location>
</feature>
<proteinExistence type="predicted"/>
<keyword evidence="4" id="KW-0378">Hydrolase</keyword>
<evidence type="ECO:0000259" key="9">
    <source>
        <dbReference type="Pfam" id="PF00754"/>
    </source>
</evidence>
<name>A0A975SXL3_9ACTN</name>
<evidence type="ECO:0000313" key="11">
    <source>
        <dbReference type="EMBL" id="QWZ07143.1"/>
    </source>
</evidence>
<dbReference type="InterPro" id="IPR001842">
    <property type="entry name" value="Peptidase_M36"/>
</dbReference>
<accession>A0A975SXL3</accession>
<dbReference type="CDD" id="cd09596">
    <property type="entry name" value="M36"/>
    <property type="match status" value="1"/>
</dbReference>
<keyword evidence="5" id="KW-0862">Zinc</keyword>
<dbReference type="PANTHER" id="PTHR33478:SF1">
    <property type="entry name" value="EXTRACELLULAR METALLOPROTEINASE MEP"/>
    <property type="match status" value="1"/>
</dbReference>
<gene>
    <name evidence="11" type="ORF">KRR39_16845</name>
</gene>
<dbReference type="AlphaFoldDB" id="A0A975SXL3"/>
<evidence type="ECO:0000256" key="6">
    <source>
        <dbReference type="ARBA" id="ARBA00023049"/>
    </source>
</evidence>
<dbReference type="InterPro" id="IPR011096">
    <property type="entry name" value="FTP_domain"/>
</dbReference>
<dbReference type="GO" id="GO:0004222">
    <property type="term" value="F:metalloendopeptidase activity"/>
    <property type="evidence" value="ECO:0007669"/>
    <property type="project" value="InterPro"/>
</dbReference>
<dbReference type="Pfam" id="PF13620">
    <property type="entry name" value="CarboxypepD_reg"/>
    <property type="match status" value="1"/>
</dbReference>
<keyword evidence="2" id="KW-0645">Protease</keyword>
<evidence type="ECO:0000259" key="10">
    <source>
        <dbReference type="Pfam" id="PF07504"/>
    </source>
</evidence>
<dbReference type="RefSeq" id="WP_216938654.1">
    <property type="nucleotide sequence ID" value="NZ_CP077062.1"/>
</dbReference>
<reference evidence="11" key="1">
    <citation type="submission" date="2021-06" db="EMBL/GenBank/DDBJ databases">
        <title>Complete genome sequence of Nocardioides sp. G188.</title>
        <authorList>
            <person name="Im W.-T."/>
        </authorList>
    </citation>
    <scope>NUCLEOTIDE SEQUENCE</scope>
    <source>
        <strain evidence="11">G188</strain>
    </source>
</reference>
<evidence type="ECO:0000256" key="4">
    <source>
        <dbReference type="ARBA" id="ARBA00022801"/>
    </source>
</evidence>
<dbReference type="Pfam" id="PF00754">
    <property type="entry name" value="F5_F8_type_C"/>
    <property type="match status" value="1"/>
</dbReference>
<evidence type="ECO:0000256" key="8">
    <source>
        <dbReference type="SAM" id="SignalP"/>
    </source>
</evidence>
<sequence length="1056" mass="109820">MRRTRTTQVLAAATAAAAIAGLSLSSTAAAVTALPGSPAPVATGDSRVGALVRPTAAQADAVAAVIKASPGARATWDARFGTPRTLTPALGRTLSGPRAGSAVDVAKGWLAANRAMLGLSAADVDALQLRRDHVLPDTGTHVVQLIQTFDGIAAARGGSLGLAVRKDGSVLSYTGETVRSGSLGGSFKLSSSDALQGVAARLAGALAFAPSRTGSKAGYDVFAKGPFAASSYVKKVAFPTVDGARAAYSVLFVEHLDEGYQVVVDAETGKQLYSASLVQHESGGTIYDNYPGAPAGGQPRHVSFGANDASPGGYVDPTGLTGLGITTFGNNANAHANWSNFEVPADQGPRPVSPTGQFDYAFADHWGSSKCDPTSYPQDQDAASTNLFYQHNRIHDEYYRLGFTDSGGNFQLTNKDPDPTTGGNPGDPIQGLVQAGAVSGGSPTYTGRDNAYMLTLPDGIPPWSGMFLWEPIDDAFEGPCADGDFDAGVIQHEYSHGLSNRYVGTEDGSLGTHQSGSMGEGWGDWYALDHLHRNGFQKDSVLGGFVTGNKTRGIRNWAYDQNPTTFGDIGYDLVGPEVHADGEIWTATLWQVRKALVARYGETAGSDIAEHVVTDAMPLSPNNPSMLDERTAIMTALDDRYHARSDFDALVDIVYSAFAQRGMGLSAHDAVTEADPTGGNDTEGVPGFDNRNPALNGTITGTVLNASTGKPVEGARIMLGRFEARSTPVATTGPTGAFRITATQATYPLTVQSRGFGSRTFDGVAVTKGRTTTRNLVLAPNLASKTFGAVSVSGDAGAAMDDTEASSWKTTKGGKAVIKLAKESVVDTVQVSAYTSSRFEGLKSFTLQTSTDGVNWKTQNVGGTDAFGYQAPRPVVPDLHYKTFTLPTPTKAGFIRFWADAPQGNTKTNVQVGDIQVFSASASGLTPPPPPPLDAPVTEKFTIAAGNPANVVSPGVVGTELENTCTVPPASQDSDGHVTVLSGEANDGQHAFSLAAGPTAVDADVYLYDADCAQIGSFATESAEESGIIPSGTAYVLTSLYAGAAADMTLTITDTK</sequence>
<evidence type="ECO:0000313" key="12">
    <source>
        <dbReference type="Proteomes" id="UP000683575"/>
    </source>
</evidence>
<dbReference type="Pfam" id="PF02128">
    <property type="entry name" value="Peptidase_M36"/>
    <property type="match status" value="1"/>
</dbReference>
<dbReference type="KEGG" id="nps:KRR39_16845"/>
<protein>
    <submittedName>
        <fullName evidence="11">M36 family metallopeptidase</fullName>
    </submittedName>
</protein>
<evidence type="ECO:0000256" key="1">
    <source>
        <dbReference type="ARBA" id="ARBA00001947"/>
    </source>
</evidence>
<keyword evidence="3" id="KW-0479">Metal-binding</keyword>
<evidence type="ECO:0000256" key="5">
    <source>
        <dbReference type="ARBA" id="ARBA00022833"/>
    </source>
</evidence>
<feature type="compositionally biased region" description="Low complexity" evidence="7">
    <location>
        <begin position="419"/>
        <end position="428"/>
    </location>
</feature>
<feature type="domain" description="FTP" evidence="10">
    <location>
        <begin position="126"/>
        <end position="176"/>
    </location>
</feature>
<dbReference type="GO" id="GO:0005615">
    <property type="term" value="C:extracellular space"/>
    <property type="evidence" value="ECO:0007669"/>
    <property type="project" value="InterPro"/>
</dbReference>
<feature type="region of interest" description="Disordered" evidence="7">
    <location>
        <begin position="409"/>
        <end position="429"/>
    </location>
</feature>
<dbReference type="GO" id="GO:0008270">
    <property type="term" value="F:zinc ion binding"/>
    <property type="evidence" value="ECO:0007669"/>
    <property type="project" value="InterPro"/>
</dbReference>
<keyword evidence="6" id="KW-0482">Metalloprotease</keyword>
<keyword evidence="8" id="KW-0732">Signal</keyword>
<keyword evidence="12" id="KW-1185">Reference proteome</keyword>
<feature type="domain" description="F5/8 type C" evidence="9">
    <location>
        <begin position="793"/>
        <end position="905"/>
    </location>
</feature>
<dbReference type="InterPro" id="IPR050371">
    <property type="entry name" value="Fungal_virulence_M36"/>
</dbReference>
<evidence type="ECO:0000256" key="3">
    <source>
        <dbReference type="ARBA" id="ARBA00022723"/>
    </source>
</evidence>
<dbReference type="PANTHER" id="PTHR33478">
    <property type="entry name" value="EXTRACELLULAR METALLOPROTEINASE MEP"/>
    <property type="match status" value="1"/>
</dbReference>
<dbReference type="InterPro" id="IPR000421">
    <property type="entry name" value="FA58C"/>
</dbReference>
<dbReference type="EMBL" id="CP077062">
    <property type="protein sequence ID" value="QWZ07143.1"/>
    <property type="molecule type" value="Genomic_DNA"/>
</dbReference>
<dbReference type="Pfam" id="PF07504">
    <property type="entry name" value="FTP"/>
    <property type="match status" value="1"/>
</dbReference>
<evidence type="ECO:0000256" key="2">
    <source>
        <dbReference type="ARBA" id="ARBA00022670"/>
    </source>
</evidence>
<comment type="cofactor">
    <cofactor evidence="1">
        <name>Zn(2+)</name>
        <dbReference type="ChEBI" id="CHEBI:29105"/>
    </cofactor>
</comment>
<organism evidence="11 12">
    <name type="scientific">Nocardioides panacis</name>
    <dbReference type="NCBI Taxonomy" id="2849501"/>
    <lineage>
        <taxon>Bacteria</taxon>
        <taxon>Bacillati</taxon>
        <taxon>Actinomycetota</taxon>
        <taxon>Actinomycetes</taxon>
        <taxon>Propionibacteriales</taxon>
        <taxon>Nocardioidaceae</taxon>
        <taxon>Nocardioides</taxon>
    </lineage>
</organism>
<dbReference type="GO" id="GO:0006508">
    <property type="term" value="P:proteolysis"/>
    <property type="evidence" value="ECO:0007669"/>
    <property type="project" value="UniProtKB-KW"/>
</dbReference>
<dbReference type="Proteomes" id="UP000683575">
    <property type="component" value="Chromosome"/>
</dbReference>
<evidence type="ECO:0000256" key="7">
    <source>
        <dbReference type="SAM" id="MobiDB-lite"/>
    </source>
</evidence>
<feature type="chain" id="PRO_5038549453" evidence="8">
    <location>
        <begin position="29"/>
        <end position="1056"/>
    </location>
</feature>